<keyword evidence="3" id="KW-1185">Reference proteome</keyword>
<comment type="caution">
    <text evidence="2">The sequence shown here is derived from an EMBL/GenBank/DDBJ whole genome shotgun (WGS) entry which is preliminary data.</text>
</comment>
<evidence type="ECO:0008006" key="4">
    <source>
        <dbReference type="Google" id="ProtNLM"/>
    </source>
</evidence>
<gene>
    <name evidence="2" type="ORF">BKA55DRAFT_586065</name>
</gene>
<dbReference type="RefSeq" id="XP_046041322.1">
    <property type="nucleotide sequence ID" value="XM_046194525.1"/>
</dbReference>
<accession>A0A9P9JKE8</accession>
<evidence type="ECO:0000313" key="2">
    <source>
        <dbReference type="EMBL" id="KAH7208419.1"/>
    </source>
</evidence>
<feature type="signal peptide" evidence="1">
    <location>
        <begin position="1"/>
        <end position="25"/>
    </location>
</feature>
<protein>
    <recommendedName>
        <fullName evidence="4">Secreted protein</fullName>
    </recommendedName>
</protein>
<feature type="chain" id="PRO_5040498224" description="Secreted protein" evidence="1">
    <location>
        <begin position="26"/>
        <end position="98"/>
    </location>
</feature>
<dbReference type="GeneID" id="70224479"/>
<keyword evidence="1" id="KW-0732">Signal</keyword>
<evidence type="ECO:0000313" key="3">
    <source>
        <dbReference type="Proteomes" id="UP000720189"/>
    </source>
</evidence>
<organism evidence="2 3">
    <name type="scientific">Fusarium redolens</name>
    <dbReference type="NCBI Taxonomy" id="48865"/>
    <lineage>
        <taxon>Eukaryota</taxon>
        <taxon>Fungi</taxon>
        <taxon>Dikarya</taxon>
        <taxon>Ascomycota</taxon>
        <taxon>Pezizomycotina</taxon>
        <taxon>Sordariomycetes</taxon>
        <taxon>Hypocreomycetidae</taxon>
        <taxon>Hypocreales</taxon>
        <taxon>Nectriaceae</taxon>
        <taxon>Fusarium</taxon>
        <taxon>Fusarium redolens species complex</taxon>
    </lineage>
</organism>
<reference evidence="2" key="1">
    <citation type="journal article" date="2021" name="Nat. Commun.">
        <title>Genetic determinants of endophytism in the Arabidopsis root mycobiome.</title>
        <authorList>
            <person name="Mesny F."/>
            <person name="Miyauchi S."/>
            <person name="Thiergart T."/>
            <person name="Pickel B."/>
            <person name="Atanasova L."/>
            <person name="Karlsson M."/>
            <person name="Huettel B."/>
            <person name="Barry K.W."/>
            <person name="Haridas S."/>
            <person name="Chen C."/>
            <person name="Bauer D."/>
            <person name="Andreopoulos W."/>
            <person name="Pangilinan J."/>
            <person name="LaButti K."/>
            <person name="Riley R."/>
            <person name="Lipzen A."/>
            <person name="Clum A."/>
            <person name="Drula E."/>
            <person name="Henrissat B."/>
            <person name="Kohler A."/>
            <person name="Grigoriev I.V."/>
            <person name="Martin F.M."/>
            <person name="Hacquard S."/>
        </authorList>
    </citation>
    <scope>NUCLEOTIDE SEQUENCE</scope>
    <source>
        <strain evidence="2">MPI-CAGE-AT-0023</strain>
    </source>
</reference>
<dbReference type="Proteomes" id="UP000720189">
    <property type="component" value="Unassembled WGS sequence"/>
</dbReference>
<sequence length="98" mass="11183">MFRRVFAVVWATWFVLLVSPFKSSCSRCSFPPRSKLTATTSHMAALFLTQYPGFGSCTRPSDWQSRSVLEWFGGMMPVPWGVSVRTLDLTWNWAQLSV</sequence>
<dbReference type="AlphaFoldDB" id="A0A9P9JKE8"/>
<evidence type="ECO:0000256" key="1">
    <source>
        <dbReference type="SAM" id="SignalP"/>
    </source>
</evidence>
<name>A0A9P9JKE8_FUSRE</name>
<dbReference type="EMBL" id="JAGMUX010000033">
    <property type="protein sequence ID" value="KAH7208419.1"/>
    <property type="molecule type" value="Genomic_DNA"/>
</dbReference>
<proteinExistence type="predicted"/>